<dbReference type="GO" id="GO:0004852">
    <property type="term" value="F:uroporphyrinogen-III synthase activity"/>
    <property type="evidence" value="ECO:0007669"/>
    <property type="project" value="InterPro"/>
</dbReference>
<proteinExistence type="predicted"/>
<dbReference type="SUPFAM" id="SSF69618">
    <property type="entry name" value="HemD-like"/>
    <property type="match status" value="1"/>
</dbReference>
<dbReference type="STRING" id="37360.A0A0G4J4I3"/>
<evidence type="ECO:0000259" key="1">
    <source>
        <dbReference type="Pfam" id="PF02602"/>
    </source>
</evidence>
<protein>
    <recommendedName>
        <fullName evidence="1">Tetrapyrrole biosynthesis uroporphyrinogen III synthase domain-containing protein</fullName>
    </recommendedName>
</protein>
<dbReference type="InterPro" id="IPR036108">
    <property type="entry name" value="4pyrrol_syn_uPrphyn_synt_sf"/>
</dbReference>
<reference evidence="2 4" key="1">
    <citation type="submission" date="2015-02" db="EMBL/GenBank/DDBJ databases">
        <authorList>
            <person name="Chooi Y.-H."/>
        </authorList>
    </citation>
    <scope>NUCLEOTIDE SEQUENCE [LARGE SCALE GENOMIC DNA]</scope>
    <source>
        <strain evidence="2">E3</strain>
    </source>
</reference>
<dbReference type="Proteomes" id="UP000290189">
    <property type="component" value="Unassembled WGS sequence"/>
</dbReference>
<evidence type="ECO:0000313" key="3">
    <source>
        <dbReference type="EMBL" id="SPR01626.1"/>
    </source>
</evidence>
<dbReference type="AlphaFoldDB" id="A0A0G4J4I3"/>
<evidence type="ECO:0000313" key="5">
    <source>
        <dbReference type="Proteomes" id="UP000290189"/>
    </source>
</evidence>
<accession>A0A0G4J4I3</accession>
<evidence type="ECO:0000313" key="4">
    <source>
        <dbReference type="Proteomes" id="UP000039324"/>
    </source>
</evidence>
<dbReference type="PANTHER" id="PTHR12390">
    <property type="entry name" value="UROPORPHYRINOGEN III SYNTHASE"/>
    <property type="match status" value="1"/>
</dbReference>
<geneLocation type="mitochondrion" evidence="3"/>
<keyword evidence="3" id="KW-0496">Mitochondrion</keyword>
<dbReference type="Pfam" id="PF02602">
    <property type="entry name" value="HEM4"/>
    <property type="match status" value="1"/>
</dbReference>
<dbReference type="InterPro" id="IPR003754">
    <property type="entry name" value="4pyrrol_synth_uPrphyn_synth"/>
</dbReference>
<dbReference type="CDD" id="cd06578">
    <property type="entry name" value="HemD"/>
    <property type="match status" value="1"/>
</dbReference>
<dbReference type="PANTHER" id="PTHR12390:SF0">
    <property type="entry name" value="UROPORPHYRINOGEN-III SYNTHASE"/>
    <property type="match status" value="1"/>
</dbReference>
<dbReference type="EMBL" id="CDSF01000131">
    <property type="protein sequence ID" value="CEP02548.1"/>
    <property type="molecule type" value="Genomic_DNA"/>
</dbReference>
<dbReference type="Proteomes" id="UP000039324">
    <property type="component" value="Unassembled WGS sequence"/>
</dbReference>
<dbReference type="Gene3D" id="3.40.50.10090">
    <property type="match status" value="2"/>
</dbReference>
<reference evidence="3 5" key="2">
    <citation type="submission" date="2018-03" db="EMBL/GenBank/DDBJ databases">
        <authorList>
            <person name="Fogelqvist J."/>
        </authorList>
    </citation>
    <scope>NUCLEOTIDE SEQUENCE [LARGE SCALE GENOMIC DNA]</scope>
</reference>
<dbReference type="UniPathway" id="UPA00251">
    <property type="reaction ID" value="UER00320"/>
</dbReference>
<feature type="domain" description="Tetrapyrrole biosynthesis uroporphyrinogen III synthase" evidence="1">
    <location>
        <begin position="18"/>
        <end position="221"/>
    </location>
</feature>
<dbReference type="OrthoDB" id="5595751at2759"/>
<dbReference type="GO" id="GO:0005829">
    <property type="term" value="C:cytosol"/>
    <property type="evidence" value="ECO:0007669"/>
    <property type="project" value="TreeGrafter"/>
</dbReference>
<name>A0A0G4J4I3_PLABS</name>
<gene>
    <name evidence="2" type="ORF">PBRA_009132</name>
    <name evidence="3" type="ORF">PLBR_LOCUS8841</name>
</gene>
<dbReference type="GO" id="GO:0006780">
    <property type="term" value="P:uroporphyrinogen III biosynthetic process"/>
    <property type="evidence" value="ECO:0007669"/>
    <property type="project" value="InterPro"/>
</dbReference>
<dbReference type="EMBL" id="OVEO01000018">
    <property type="protein sequence ID" value="SPR01626.1"/>
    <property type="molecule type" value="Genomic_DNA"/>
</dbReference>
<dbReference type="GO" id="GO:0006782">
    <property type="term" value="P:protoporphyrinogen IX biosynthetic process"/>
    <property type="evidence" value="ECO:0007669"/>
    <property type="project" value="UniProtKB-UniPathway"/>
</dbReference>
<organism evidence="2 4">
    <name type="scientific">Plasmodiophora brassicae</name>
    <name type="common">Clubroot disease agent</name>
    <dbReference type="NCBI Taxonomy" id="37360"/>
    <lineage>
        <taxon>Eukaryota</taxon>
        <taxon>Sar</taxon>
        <taxon>Rhizaria</taxon>
        <taxon>Endomyxa</taxon>
        <taxon>Phytomyxea</taxon>
        <taxon>Plasmodiophorida</taxon>
        <taxon>Plasmodiophoridae</taxon>
        <taxon>Plasmodiophora</taxon>
    </lineage>
</organism>
<dbReference type="InterPro" id="IPR039793">
    <property type="entry name" value="UROS/Hem4"/>
</dbReference>
<evidence type="ECO:0000313" key="2">
    <source>
        <dbReference type="EMBL" id="CEP02548.1"/>
    </source>
</evidence>
<keyword evidence="4" id="KW-1185">Reference proteome</keyword>
<sequence>MTRGPPVAVLLRDPSPAYEAALQALGFLVVFRPVLDIIGRADVQAPRRGVYGAAVVTSANAAKRFPAGAWLDDLRQVYVIGKATGDVLAQAHPSLRDRVVIHSQASTAAALAAELSAVDGPVLFVCGDPHRTEISLLSNVDDLVVYESRPAESLDDLLRFETGDSRPWLVIFSPVGAALASTTLNIDRWNLATIGPTTASALPPAATGVAVARQPTAEALADAIRANGIR</sequence>